<name>A0A0L0DRB1_THETB</name>
<gene>
    <name evidence="2" type="ORF">AMSG_01639</name>
</gene>
<reference evidence="2 3" key="1">
    <citation type="submission" date="2010-05" db="EMBL/GenBank/DDBJ databases">
        <title>The Genome Sequence of Thecamonas trahens ATCC 50062.</title>
        <authorList>
            <consortium name="The Broad Institute Genome Sequencing Platform"/>
            <person name="Russ C."/>
            <person name="Cuomo C."/>
            <person name="Shea T."/>
            <person name="Young S.K."/>
            <person name="Zeng Q."/>
            <person name="Koehrsen M."/>
            <person name="Haas B."/>
            <person name="Borodovsky M."/>
            <person name="Guigo R."/>
            <person name="Alvarado L."/>
            <person name="Berlin A."/>
            <person name="Bochicchio J."/>
            <person name="Borenstein D."/>
            <person name="Chapman S."/>
            <person name="Chen Z."/>
            <person name="Freedman E."/>
            <person name="Gellesch M."/>
            <person name="Goldberg J."/>
            <person name="Griggs A."/>
            <person name="Gujja S."/>
            <person name="Heilman E."/>
            <person name="Heiman D."/>
            <person name="Hepburn T."/>
            <person name="Howarth C."/>
            <person name="Jen D."/>
            <person name="Larson L."/>
            <person name="Mehta T."/>
            <person name="Park D."/>
            <person name="Pearson M."/>
            <person name="Roberts A."/>
            <person name="Saif S."/>
            <person name="Shenoy N."/>
            <person name="Sisk P."/>
            <person name="Stolte C."/>
            <person name="Sykes S."/>
            <person name="Thomson T."/>
            <person name="Walk T."/>
            <person name="White J."/>
            <person name="Yandava C."/>
            <person name="Burger G."/>
            <person name="Gray M.W."/>
            <person name="Holland P.W.H."/>
            <person name="King N."/>
            <person name="Lang F.B.F."/>
            <person name="Roger A.J."/>
            <person name="Ruiz-Trillo I."/>
            <person name="Lander E."/>
            <person name="Nusbaum C."/>
        </authorList>
    </citation>
    <scope>NUCLEOTIDE SEQUENCE [LARGE SCALE GENOMIC DNA]</scope>
    <source>
        <strain evidence="2 3">ATCC 50062</strain>
    </source>
</reference>
<evidence type="ECO:0000313" key="3">
    <source>
        <dbReference type="Proteomes" id="UP000054408"/>
    </source>
</evidence>
<dbReference type="Proteomes" id="UP000054408">
    <property type="component" value="Unassembled WGS sequence"/>
</dbReference>
<dbReference type="GeneID" id="25561383"/>
<proteinExistence type="predicted"/>
<dbReference type="EMBL" id="GL349438">
    <property type="protein sequence ID" value="KNC54787.1"/>
    <property type="molecule type" value="Genomic_DNA"/>
</dbReference>
<accession>A0A0L0DRB1</accession>
<dbReference type="AlphaFoldDB" id="A0A0L0DRB1"/>
<evidence type="ECO:0000313" key="2">
    <source>
        <dbReference type="EMBL" id="KNC54787.1"/>
    </source>
</evidence>
<dbReference type="RefSeq" id="XP_013761687.1">
    <property type="nucleotide sequence ID" value="XM_013906233.1"/>
</dbReference>
<keyword evidence="3" id="KW-1185">Reference proteome</keyword>
<sequence>MEEVTFVPANGHAPAPLSADTYAYYLSDAVNYGPASRTFHTVTTWPETFEPLAGRLVVIRDETTRKRTRPNPDRVPWKSPRGWKPLKSVRNLPVMVQYRNRSDGEYKYRMYCFHRSGKRDETVVLLHVTHTETSDRYEIEQRAREMGGETAGSRVHPEAAAAAAAAAAAEAEQRDAAAAAAAQQMQPQGTETMDATAKGEPSLVPDAVQGMDAESDDELPDYEESMYAFPLGPAECVDRAEELDRNLASISAALNGTFVPSLSRRAVPAPPVGPLNLAMAPLDNASADGSGMALESPVHATNALKDLALSLFKARQAKSEAKASGPVHGSEAMPMDMEMEMAPPLTPPSAYVASAFSSAVLPSSDAVFKESFSLPSPHAPPSSSQLHSFSLRHGVNPSLAIPDPAWSPYGVPDSYGSSYSMSQPYKPVAADRLRCSFEVSAVDDDMEAMDVVMSR</sequence>
<feature type="compositionally biased region" description="Low complexity" evidence="1">
    <location>
        <begin position="175"/>
        <end position="184"/>
    </location>
</feature>
<feature type="region of interest" description="Disordered" evidence="1">
    <location>
        <begin position="175"/>
        <end position="207"/>
    </location>
</feature>
<protein>
    <submittedName>
        <fullName evidence="2">Uncharacterized protein</fullName>
    </submittedName>
</protein>
<organism evidence="2 3">
    <name type="scientific">Thecamonas trahens ATCC 50062</name>
    <dbReference type="NCBI Taxonomy" id="461836"/>
    <lineage>
        <taxon>Eukaryota</taxon>
        <taxon>Apusozoa</taxon>
        <taxon>Apusomonadida</taxon>
        <taxon>Apusomonadidae</taxon>
        <taxon>Thecamonas</taxon>
    </lineage>
</organism>
<evidence type="ECO:0000256" key="1">
    <source>
        <dbReference type="SAM" id="MobiDB-lite"/>
    </source>
</evidence>